<dbReference type="EMBL" id="JBIBDZ010000009">
    <property type="protein sequence ID" value="MFF5922108.1"/>
    <property type="molecule type" value="Genomic_DNA"/>
</dbReference>
<evidence type="ECO:0000259" key="2">
    <source>
        <dbReference type="Pfam" id="PF13360"/>
    </source>
</evidence>
<reference evidence="3 4" key="1">
    <citation type="submission" date="2024-10" db="EMBL/GenBank/DDBJ databases">
        <title>The Natural Products Discovery Center: Release of the First 8490 Sequenced Strains for Exploring Actinobacteria Biosynthetic Diversity.</title>
        <authorList>
            <person name="Kalkreuter E."/>
            <person name="Kautsar S.A."/>
            <person name="Yang D."/>
            <person name="Bader C.D."/>
            <person name="Teijaro C.N."/>
            <person name="Fluegel L."/>
            <person name="Davis C.M."/>
            <person name="Simpson J.R."/>
            <person name="Lauterbach L."/>
            <person name="Steele A.D."/>
            <person name="Gui C."/>
            <person name="Meng S."/>
            <person name="Li G."/>
            <person name="Viehrig K."/>
            <person name="Ye F."/>
            <person name="Su P."/>
            <person name="Kiefer A.F."/>
            <person name="Nichols A."/>
            <person name="Cepeda A.J."/>
            <person name="Yan W."/>
            <person name="Fan B."/>
            <person name="Jiang Y."/>
            <person name="Adhikari A."/>
            <person name="Zheng C.-J."/>
            <person name="Schuster L."/>
            <person name="Cowan T.M."/>
            <person name="Smanski M.J."/>
            <person name="Chevrette M.G."/>
            <person name="De Carvalho L.P.S."/>
            <person name="Shen B."/>
        </authorList>
    </citation>
    <scope>NUCLEOTIDE SEQUENCE [LARGE SCALE GENOMIC DNA]</scope>
    <source>
        <strain evidence="3 4">NPDC012605</strain>
    </source>
</reference>
<evidence type="ECO:0000256" key="1">
    <source>
        <dbReference type="SAM" id="MobiDB-lite"/>
    </source>
</evidence>
<dbReference type="InterPro" id="IPR011047">
    <property type="entry name" value="Quinoprotein_ADH-like_sf"/>
</dbReference>
<gene>
    <name evidence="3" type="ORF">ACFY8C_27805</name>
</gene>
<accession>A0ABW6XX68</accession>
<sequence>MFGDGSAVPEEASRVRMPVRPGPDGTWAVNSTEAGLLGQGRTLVRLKGPERQGWRLTLPAEFALTSTRPGAAHSALVQDHKVVLVGGGEGHRGPTAIAGLDPQHGRLAWRQPLPPGSRVFLYESGFATVLAADCRPGSCQLTGWDSWSGVRKWTRTESGAVRVLDGCRADAFAVEPPSDVHRCRPYLVTPGRVATLDPETGRPAWMTGLRMPREPIDRITQNGGHVTMATAPAKGSCRATVLAWRIAEYAGHEEYDWQRSFVWDQPQAPRDPRTGCRWDRTLPLFIGYGMALPEAGGALVVPHYSGTLGHSRRLAPGEYLVTDGTMNQIIRALGRPDRTLNETGRPLRPRGLSPASRLLMDRFWQDGRRLLLLGYEDRVLWEGTSGCRAFAGHGKGPWVGLTYCDGDDLVTLRPKDKD</sequence>
<dbReference type="Pfam" id="PF13360">
    <property type="entry name" value="PQQ_2"/>
    <property type="match status" value="1"/>
</dbReference>
<evidence type="ECO:0000313" key="4">
    <source>
        <dbReference type="Proteomes" id="UP001602370"/>
    </source>
</evidence>
<protein>
    <submittedName>
        <fullName evidence="3">PQQ-binding-like beta-propeller repeat protein</fullName>
    </submittedName>
</protein>
<organism evidence="3 4">
    <name type="scientific">Streptomyces flavochromogenes</name>
    <dbReference type="NCBI Taxonomy" id="68199"/>
    <lineage>
        <taxon>Bacteria</taxon>
        <taxon>Bacillati</taxon>
        <taxon>Actinomycetota</taxon>
        <taxon>Actinomycetes</taxon>
        <taxon>Kitasatosporales</taxon>
        <taxon>Streptomycetaceae</taxon>
        <taxon>Streptomyces</taxon>
    </lineage>
</organism>
<dbReference type="RefSeq" id="WP_388309436.1">
    <property type="nucleotide sequence ID" value="NZ_JBIBDZ010000009.1"/>
</dbReference>
<comment type="caution">
    <text evidence="3">The sequence shown here is derived from an EMBL/GenBank/DDBJ whole genome shotgun (WGS) entry which is preliminary data.</text>
</comment>
<dbReference type="InterPro" id="IPR002372">
    <property type="entry name" value="PQQ_rpt_dom"/>
</dbReference>
<dbReference type="SUPFAM" id="SSF50998">
    <property type="entry name" value="Quinoprotein alcohol dehydrogenase-like"/>
    <property type="match status" value="1"/>
</dbReference>
<dbReference type="InterPro" id="IPR015943">
    <property type="entry name" value="WD40/YVTN_repeat-like_dom_sf"/>
</dbReference>
<feature type="region of interest" description="Disordered" evidence="1">
    <location>
        <begin position="1"/>
        <end position="25"/>
    </location>
</feature>
<keyword evidence="4" id="KW-1185">Reference proteome</keyword>
<dbReference type="Proteomes" id="UP001602370">
    <property type="component" value="Unassembled WGS sequence"/>
</dbReference>
<name>A0ABW6XX68_9ACTN</name>
<feature type="domain" description="Pyrrolo-quinoline quinone repeat" evidence="2">
    <location>
        <begin position="51"/>
        <end position="229"/>
    </location>
</feature>
<proteinExistence type="predicted"/>
<dbReference type="Gene3D" id="2.130.10.10">
    <property type="entry name" value="YVTN repeat-like/Quinoprotein amine dehydrogenase"/>
    <property type="match status" value="1"/>
</dbReference>
<evidence type="ECO:0000313" key="3">
    <source>
        <dbReference type="EMBL" id="MFF5922108.1"/>
    </source>
</evidence>